<dbReference type="Proteomes" id="UP001179181">
    <property type="component" value="Unassembled WGS sequence"/>
</dbReference>
<keyword evidence="2" id="KW-1185">Reference proteome</keyword>
<comment type="caution">
    <text evidence="1">The sequence shown here is derived from an EMBL/GenBank/DDBJ whole genome shotgun (WGS) entry which is preliminary data.</text>
</comment>
<dbReference type="RefSeq" id="WP_167272725.1">
    <property type="nucleotide sequence ID" value="NZ_JAASQJ010000003.1"/>
</dbReference>
<proteinExistence type="predicted"/>
<evidence type="ECO:0008006" key="3">
    <source>
        <dbReference type="Google" id="ProtNLM"/>
    </source>
</evidence>
<name>A0ABX0UNB5_9BACT</name>
<gene>
    <name evidence="1" type="ORF">FHS68_003663</name>
</gene>
<organism evidence="1 2">
    <name type="scientific">Dyadobacter arcticus</name>
    <dbReference type="NCBI Taxonomy" id="1078754"/>
    <lineage>
        <taxon>Bacteria</taxon>
        <taxon>Pseudomonadati</taxon>
        <taxon>Bacteroidota</taxon>
        <taxon>Cytophagia</taxon>
        <taxon>Cytophagales</taxon>
        <taxon>Spirosomataceae</taxon>
        <taxon>Dyadobacter</taxon>
    </lineage>
</organism>
<evidence type="ECO:0000313" key="2">
    <source>
        <dbReference type="Proteomes" id="UP001179181"/>
    </source>
</evidence>
<evidence type="ECO:0000313" key="1">
    <source>
        <dbReference type="EMBL" id="NIJ54481.1"/>
    </source>
</evidence>
<accession>A0ABX0UNB5</accession>
<reference evidence="1 2" key="1">
    <citation type="submission" date="2020-03" db="EMBL/GenBank/DDBJ databases">
        <title>Genomic Encyclopedia of Type Strains, Phase IV (KMG-IV): sequencing the most valuable type-strain genomes for metagenomic binning, comparative biology and taxonomic classification.</title>
        <authorList>
            <person name="Goeker M."/>
        </authorList>
    </citation>
    <scope>NUCLEOTIDE SEQUENCE [LARGE SCALE GENOMIC DNA]</scope>
    <source>
        <strain evidence="1 2">DSM 102865</strain>
    </source>
</reference>
<sequence length="122" mass="13722">MSKKLRKYILPLCIFLRGVYRLLPAHSCKVQLCYAPITRFEKSECAGFDPNISLAILNKPFLQGTKETGNHSIYSEESDVEDGRQRGGTCLSFHIGFIHLLNAALHFGSSGSENLSIQSYYY</sequence>
<dbReference type="EMBL" id="JAASQJ010000003">
    <property type="protein sequence ID" value="NIJ54481.1"/>
    <property type="molecule type" value="Genomic_DNA"/>
</dbReference>
<protein>
    <recommendedName>
        <fullName evidence="3">Secreted protein</fullName>
    </recommendedName>
</protein>